<keyword evidence="15" id="KW-1185">Reference proteome</keyword>
<gene>
    <name evidence="14" type="primary">Dwil\GK18288</name>
    <name evidence="14" type="ORF">Dwil_GK18288</name>
</gene>
<evidence type="ECO:0000256" key="5">
    <source>
        <dbReference type="ARBA" id="ARBA00022741"/>
    </source>
</evidence>
<evidence type="ECO:0000259" key="11">
    <source>
        <dbReference type="Pfam" id="PF13086"/>
    </source>
</evidence>
<sequence>MISIFRYITRQVFNLGQPLAEEIPDVGPNNEEEESSGEEQLDESTETNSVASFHDGQLESNDEAKTDSVSADSGVKVSTDVTEKKKVKDAIKSFHCDKPIHFKTLPRSILGVVVQQLERTIQVDTDTDTESVSFNIDLDKIECTFSPRINDYVLMECNVELGENNQDEVASVVKVTPSNMQSKMKRKVTRVYQDWVVLSDFSYVLKENCPITLHLDDNVLVDLIECKFLTFTNRAINLEVMEKTFATAKKESTQHGNSLFRNLPIVFDGDRAFFTELWKTFTVEVKVTNKMHRIAEMLSVKVLEESSSQFTLIYPKNPIDIGINKSIVLTFQVNTETYGEFRERFVVTFDKFKVTRSYAIVVARTLEEAKVAETLLMAGDYHFVPGKTTNQRNRLYANKVWANEFNVIPGEYLRPRIRFVAVRLQQYEVPKKLSEMFFTLEPRSHMKETVEQEYPQLHLPLTIDNYKEKFSLFLYFDEITVFYSFRNFDIERGRFQRDGDFLSLRVENLAERRPSLVVGDSVHAVAICQVDKISKMKFEGVIHKVMYDRVLLKFHSNFQTNYVNEEYRVEFFFSRYALRKQHYAIGRIVENMGESFLFPRKLVKRDYPQLDIKMNEKYEMFLFDSKIDWYNPLLNDIQKQAVFNILRGESDNMPYIIFGPPGTGKTVTMIETILQIMHCLPQSRLLVATPSNMAADLILQRILDSGSVPKDQIIRMVSQNQIEKDSIPENLKSYCGTLDLSASGTMGTMEEATTSGMRLGCKKDFIGRRRVTVSTCTTMGSLLQLQFPSGHFTHVLVDEAGQCTEPETITPIALLSRKRSQVILSGDPYQLQPVIVNSFSAANGYCKSFLERVLEFEPYSKDLNRFPTTSGYNPFVVTKLLNGYRSLPSIMTLYSEIFYDNDLISNVSATDSPQEKVLAKVQGIFPPDSKMSPSHGVVFIGVLGENLQDDDSPSWYNMIEATEVFMMTLAIYRCDVKPNQIGIITPYVKQVHTIRNFFVDNGIDMPKIGSVEEFQGQENDIILVSTVRSAAALLKFDARLGLGFVRCNKRMNVAISRARSLLVVFGNPFLLAVDDKWRLLIQYCCENNSYFGCDIPDSILAKESSPDVDEDAESWSSNDSFESTDFVA</sequence>
<keyword evidence="7" id="KW-0347">Helicase</keyword>
<keyword evidence="8" id="KW-0067">ATP-binding</keyword>
<evidence type="ECO:0000313" key="14">
    <source>
        <dbReference type="EMBL" id="EDW77438.2"/>
    </source>
</evidence>
<organism evidence="14 15">
    <name type="scientific">Drosophila willistoni</name>
    <name type="common">Fruit fly</name>
    <dbReference type="NCBI Taxonomy" id="7260"/>
    <lineage>
        <taxon>Eukaryota</taxon>
        <taxon>Metazoa</taxon>
        <taxon>Ecdysozoa</taxon>
        <taxon>Arthropoda</taxon>
        <taxon>Hexapoda</taxon>
        <taxon>Insecta</taxon>
        <taxon>Pterygota</taxon>
        <taxon>Neoptera</taxon>
        <taxon>Endopterygota</taxon>
        <taxon>Diptera</taxon>
        <taxon>Brachycera</taxon>
        <taxon>Muscomorpha</taxon>
        <taxon>Ephydroidea</taxon>
        <taxon>Drosophilidae</taxon>
        <taxon>Drosophila</taxon>
        <taxon>Sophophora</taxon>
    </lineage>
</organism>
<dbReference type="CDD" id="cd18808">
    <property type="entry name" value="SF1_C_Upf1"/>
    <property type="match status" value="1"/>
</dbReference>
<comment type="catalytic activity">
    <reaction evidence="9">
        <text>ATP + H2O = ADP + phosphate + H(+)</text>
        <dbReference type="Rhea" id="RHEA:13065"/>
        <dbReference type="ChEBI" id="CHEBI:15377"/>
        <dbReference type="ChEBI" id="CHEBI:15378"/>
        <dbReference type="ChEBI" id="CHEBI:30616"/>
        <dbReference type="ChEBI" id="CHEBI:43474"/>
        <dbReference type="ChEBI" id="CHEBI:456216"/>
        <dbReference type="EC" id="3.6.4.13"/>
    </reaction>
</comment>
<keyword evidence="6" id="KW-0378">Hydrolase</keyword>
<evidence type="ECO:0000256" key="7">
    <source>
        <dbReference type="ARBA" id="ARBA00022806"/>
    </source>
</evidence>
<evidence type="ECO:0000256" key="1">
    <source>
        <dbReference type="ARBA" id="ARBA00004496"/>
    </source>
</evidence>
<evidence type="ECO:0000256" key="3">
    <source>
        <dbReference type="ARBA" id="ARBA00012552"/>
    </source>
</evidence>
<dbReference type="InParanoid" id="B4MZ42"/>
<feature type="domain" description="DNA2/NAM7 helicase helicase" evidence="11">
    <location>
        <begin position="634"/>
        <end position="741"/>
    </location>
</feature>
<feature type="compositionally biased region" description="Acidic residues" evidence="10">
    <location>
        <begin position="30"/>
        <end position="45"/>
    </location>
</feature>
<feature type="compositionally biased region" description="Polar residues" evidence="10">
    <location>
        <begin position="1114"/>
        <end position="1128"/>
    </location>
</feature>
<dbReference type="GO" id="GO:0003724">
    <property type="term" value="F:RNA helicase activity"/>
    <property type="evidence" value="ECO:0007669"/>
    <property type="project" value="UniProtKB-EC"/>
</dbReference>
<evidence type="ECO:0000256" key="8">
    <source>
        <dbReference type="ARBA" id="ARBA00022840"/>
    </source>
</evidence>
<dbReference type="Pfam" id="PF13086">
    <property type="entry name" value="AAA_11"/>
    <property type="match status" value="2"/>
</dbReference>
<dbReference type="Pfam" id="PF21634">
    <property type="entry name" value="MOV-10_beta-barrel"/>
    <property type="match status" value="1"/>
</dbReference>
<evidence type="ECO:0000256" key="9">
    <source>
        <dbReference type="ARBA" id="ARBA00047984"/>
    </source>
</evidence>
<feature type="domain" description="DNA2/NAM7 helicase helicase" evidence="11">
    <location>
        <begin position="762"/>
        <end position="836"/>
    </location>
</feature>
<dbReference type="InterPro" id="IPR047187">
    <property type="entry name" value="SF1_C_Upf1"/>
</dbReference>
<dbReference type="InterPro" id="IPR027417">
    <property type="entry name" value="P-loop_NTPase"/>
</dbReference>
<dbReference type="HOGENOM" id="CLU_001666_3_0_1"/>
<dbReference type="eggNOG" id="KOG1804">
    <property type="taxonomic scope" value="Eukaryota"/>
</dbReference>
<dbReference type="SUPFAM" id="SSF52540">
    <property type="entry name" value="P-loop containing nucleoside triphosphate hydrolases"/>
    <property type="match status" value="1"/>
</dbReference>
<feature type="domain" description="Helicase MOV-10-like beta-barrel" evidence="13">
    <location>
        <begin position="496"/>
        <end position="571"/>
    </location>
</feature>
<comment type="similarity">
    <text evidence="2">Belongs to the DNA2/NAM7 helicase family. SDE3 subfamily.</text>
</comment>
<evidence type="ECO:0000256" key="6">
    <source>
        <dbReference type="ARBA" id="ARBA00022801"/>
    </source>
</evidence>
<dbReference type="OrthoDB" id="6513042at2759"/>
<dbReference type="Gene3D" id="3.40.50.300">
    <property type="entry name" value="P-loop containing nucleotide triphosphate hydrolases"/>
    <property type="match status" value="3"/>
</dbReference>
<dbReference type="EC" id="3.6.4.13" evidence="3"/>
<evidence type="ECO:0000256" key="4">
    <source>
        <dbReference type="ARBA" id="ARBA00022490"/>
    </source>
</evidence>
<feature type="region of interest" description="Disordered" evidence="10">
    <location>
        <begin position="1104"/>
        <end position="1128"/>
    </location>
</feature>
<feature type="region of interest" description="Disordered" evidence="10">
    <location>
        <begin position="19"/>
        <end position="76"/>
    </location>
</feature>
<dbReference type="Pfam" id="PF13087">
    <property type="entry name" value="AAA_12"/>
    <property type="match status" value="1"/>
</dbReference>
<keyword evidence="5" id="KW-0547">Nucleotide-binding</keyword>
<dbReference type="PANTHER" id="PTHR45418">
    <property type="entry name" value="CANCER/TESTIS ANTIGEN 55"/>
    <property type="match status" value="1"/>
</dbReference>
<evidence type="ECO:0000313" key="15">
    <source>
        <dbReference type="Proteomes" id="UP000007798"/>
    </source>
</evidence>
<dbReference type="Proteomes" id="UP000007798">
    <property type="component" value="Unassembled WGS sequence"/>
</dbReference>
<dbReference type="AlphaFoldDB" id="B4MZ42"/>
<dbReference type="GO" id="GO:0016787">
    <property type="term" value="F:hydrolase activity"/>
    <property type="evidence" value="ECO:0007669"/>
    <property type="project" value="UniProtKB-KW"/>
</dbReference>
<evidence type="ECO:0000256" key="2">
    <source>
        <dbReference type="ARBA" id="ARBA00005601"/>
    </source>
</evidence>
<evidence type="ECO:0000259" key="12">
    <source>
        <dbReference type="Pfam" id="PF13087"/>
    </source>
</evidence>
<dbReference type="Gene3D" id="2.40.30.270">
    <property type="match status" value="1"/>
</dbReference>
<proteinExistence type="inferred from homology"/>
<reference evidence="14 15" key="1">
    <citation type="journal article" date="2007" name="Nature">
        <title>Evolution of genes and genomes on the Drosophila phylogeny.</title>
        <authorList>
            <consortium name="Drosophila 12 Genomes Consortium"/>
            <person name="Clark A.G."/>
            <person name="Eisen M.B."/>
            <person name="Smith D.R."/>
            <person name="Bergman C.M."/>
            <person name="Oliver B."/>
            <person name="Markow T.A."/>
            <person name="Kaufman T.C."/>
            <person name="Kellis M."/>
            <person name="Gelbart W."/>
            <person name="Iyer V.N."/>
            <person name="Pollard D.A."/>
            <person name="Sackton T.B."/>
            <person name="Larracuente A.M."/>
            <person name="Singh N.D."/>
            <person name="Abad J.P."/>
            <person name="Abt D.N."/>
            <person name="Adryan B."/>
            <person name="Aguade M."/>
            <person name="Akashi H."/>
            <person name="Anderson W.W."/>
            <person name="Aquadro C.F."/>
            <person name="Ardell D.H."/>
            <person name="Arguello R."/>
            <person name="Artieri C.G."/>
            <person name="Barbash D.A."/>
            <person name="Barker D."/>
            <person name="Barsanti P."/>
            <person name="Batterham P."/>
            <person name="Batzoglou S."/>
            <person name="Begun D."/>
            <person name="Bhutkar A."/>
            <person name="Blanco E."/>
            <person name="Bosak S.A."/>
            <person name="Bradley R.K."/>
            <person name="Brand A.D."/>
            <person name="Brent M.R."/>
            <person name="Brooks A.N."/>
            <person name="Brown R.H."/>
            <person name="Butlin R.K."/>
            <person name="Caggese C."/>
            <person name="Calvi B.R."/>
            <person name="Bernardo de Carvalho A."/>
            <person name="Caspi A."/>
            <person name="Castrezana S."/>
            <person name="Celniker S.E."/>
            <person name="Chang J.L."/>
            <person name="Chapple C."/>
            <person name="Chatterji S."/>
            <person name="Chinwalla A."/>
            <person name="Civetta A."/>
            <person name="Clifton S.W."/>
            <person name="Comeron J.M."/>
            <person name="Costello J.C."/>
            <person name="Coyne J.A."/>
            <person name="Daub J."/>
            <person name="David R.G."/>
            <person name="Delcher A.L."/>
            <person name="Delehaunty K."/>
            <person name="Do C.B."/>
            <person name="Ebling H."/>
            <person name="Edwards K."/>
            <person name="Eickbush T."/>
            <person name="Evans J.D."/>
            <person name="Filipski A."/>
            <person name="Findeiss S."/>
            <person name="Freyhult E."/>
            <person name="Fulton L."/>
            <person name="Fulton R."/>
            <person name="Garcia A.C."/>
            <person name="Gardiner A."/>
            <person name="Garfield D.A."/>
            <person name="Garvin B.E."/>
            <person name="Gibson G."/>
            <person name="Gilbert D."/>
            <person name="Gnerre S."/>
            <person name="Godfrey J."/>
            <person name="Good R."/>
            <person name="Gotea V."/>
            <person name="Gravely B."/>
            <person name="Greenberg A.J."/>
            <person name="Griffiths-Jones S."/>
            <person name="Gross S."/>
            <person name="Guigo R."/>
            <person name="Gustafson E.A."/>
            <person name="Haerty W."/>
            <person name="Hahn M.W."/>
            <person name="Halligan D.L."/>
            <person name="Halpern A.L."/>
            <person name="Halter G.M."/>
            <person name="Han M.V."/>
            <person name="Heger A."/>
            <person name="Hillier L."/>
            <person name="Hinrichs A.S."/>
            <person name="Holmes I."/>
            <person name="Hoskins R.A."/>
            <person name="Hubisz M.J."/>
            <person name="Hultmark D."/>
            <person name="Huntley M.A."/>
            <person name="Jaffe D.B."/>
            <person name="Jagadeeshan S."/>
            <person name="Jeck W.R."/>
            <person name="Johnson J."/>
            <person name="Jones C.D."/>
            <person name="Jordan W.C."/>
            <person name="Karpen G.H."/>
            <person name="Kataoka E."/>
            <person name="Keightley P.D."/>
            <person name="Kheradpour P."/>
            <person name="Kirkness E.F."/>
            <person name="Koerich L.B."/>
            <person name="Kristiansen K."/>
            <person name="Kudrna D."/>
            <person name="Kulathinal R.J."/>
            <person name="Kumar S."/>
            <person name="Kwok R."/>
            <person name="Lander E."/>
            <person name="Langley C.H."/>
            <person name="Lapoint R."/>
            <person name="Lazzaro B.P."/>
            <person name="Lee S.J."/>
            <person name="Levesque L."/>
            <person name="Li R."/>
            <person name="Lin C.F."/>
            <person name="Lin M.F."/>
            <person name="Lindblad-Toh K."/>
            <person name="Llopart A."/>
            <person name="Long M."/>
            <person name="Low L."/>
            <person name="Lozovsky E."/>
            <person name="Lu J."/>
            <person name="Luo M."/>
            <person name="Machado C.A."/>
            <person name="Makalowski W."/>
            <person name="Marzo M."/>
            <person name="Matsuda M."/>
            <person name="Matzkin L."/>
            <person name="McAllister B."/>
            <person name="McBride C.S."/>
            <person name="McKernan B."/>
            <person name="McKernan K."/>
            <person name="Mendez-Lago M."/>
            <person name="Minx P."/>
            <person name="Mollenhauer M.U."/>
            <person name="Montooth K."/>
            <person name="Mount S.M."/>
            <person name="Mu X."/>
            <person name="Myers E."/>
            <person name="Negre B."/>
            <person name="Newfeld S."/>
            <person name="Nielsen R."/>
            <person name="Noor M.A."/>
            <person name="O'Grady P."/>
            <person name="Pachter L."/>
            <person name="Papaceit M."/>
            <person name="Parisi M.J."/>
            <person name="Parisi M."/>
            <person name="Parts L."/>
            <person name="Pedersen J.S."/>
            <person name="Pesole G."/>
            <person name="Phillippy A.M."/>
            <person name="Ponting C.P."/>
            <person name="Pop M."/>
            <person name="Porcelli D."/>
            <person name="Powell J.R."/>
            <person name="Prohaska S."/>
            <person name="Pruitt K."/>
            <person name="Puig M."/>
            <person name="Quesneville H."/>
            <person name="Ram K.R."/>
            <person name="Rand D."/>
            <person name="Rasmussen M.D."/>
            <person name="Reed L.K."/>
            <person name="Reenan R."/>
            <person name="Reily A."/>
            <person name="Remington K.A."/>
            <person name="Rieger T.T."/>
            <person name="Ritchie M.G."/>
            <person name="Robin C."/>
            <person name="Rogers Y.H."/>
            <person name="Rohde C."/>
            <person name="Rozas J."/>
            <person name="Rubenfield M.J."/>
            <person name="Ruiz A."/>
            <person name="Russo S."/>
            <person name="Salzberg S.L."/>
            <person name="Sanchez-Gracia A."/>
            <person name="Saranga D.J."/>
            <person name="Sato H."/>
            <person name="Schaeffer S.W."/>
            <person name="Schatz M.C."/>
            <person name="Schlenke T."/>
            <person name="Schwartz R."/>
            <person name="Segarra C."/>
            <person name="Singh R.S."/>
            <person name="Sirot L."/>
            <person name="Sirota M."/>
            <person name="Sisneros N.B."/>
            <person name="Smith C.D."/>
            <person name="Smith T.F."/>
            <person name="Spieth J."/>
            <person name="Stage D.E."/>
            <person name="Stark A."/>
            <person name="Stephan W."/>
            <person name="Strausberg R.L."/>
            <person name="Strempel S."/>
            <person name="Sturgill D."/>
            <person name="Sutton G."/>
            <person name="Sutton G.G."/>
            <person name="Tao W."/>
            <person name="Teichmann S."/>
            <person name="Tobari Y.N."/>
            <person name="Tomimura Y."/>
            <person name="Tsolas J.M."/>
            <person name="Valente V.L."/>
            <person name="Venter E."/>
            <person name="Venter J.C."/>
            <person name="Vicario S."/>
            <person name="Vieira F.G."/>
            <person name="Vilella A.J."/>
            <person name="Villasante A."/>
            <person name="Walenz B."/>
            <person name="Wang J."/>
            <person name="Wasserman M."/>
            <person name="Watts T."/>
            <person name="Wilson D."/>
            <person name="Wilson R.K."/>
            <person name="Wing R.A."/>
            <person name="Wolfner M.F."/>
            <person name="Wong A."/>
            <person name="Wong G.K."/>
            <person name="Wu C.I."/>
            <person name="Wu G."/>
            <person name="Yamamoto D."/>
            <person name="Yang H.P."/>
            <person name="Yang S.P."/>
            <person name="Yorke J.A."/>
            <person name="Yoshida K."/>
            <person name="Zdobnov E."/>
            <person name="Zhang P."/>
            <person name="Zhang Y."/>
            <person name="Zimin A.V."/>
            <person name="Baldwin J."/>
            <person name="Abdouelleil A."/>
            <person name="Abdulkadir J."/>
            <person name="Abebe A."/>
            <person name="Abera B."/>
            <person name="Abreu J."/>
            <person name="Acer S.C."/>
            <person name="Aftuck L."/>
            <person name="Alexander A."/>
            <person name="An P."/>
            <person name="Anderson E."/>
            <person name="Anderson S."/>
            <person name="Arachi H."/>
            <person name="Azer M."/>
            <person name="Bachantsang P."/>
            <person name="Barry A."/>
            <person name="Bayul T."/>
            <person name="Berlin A."/>
            <person name="Bessette D."/>
            <person name="Bloom T."/>
            <person name="Blye J."/>
            <person name="Boguslavskiy L."/>
            <person name="Bonnet C."/>
            <person name="Boukhgalter B."/>
            <person name="Bourzgui I."/>
            <person name="Brown A."/>
            <person name="Cahill P."/>
            <person name="Channer S."/>
            <person name="Cheshatsang Y."/>
            <person name="Chuda L."/>
            <person name="Citroen M."/>
            <person name="Collymore A."/>
            <person name="Cooke P."/>
            <person name="Costello M."/>
            <person name="D'Aco K."/>
            <person name="Daza R."/>
            <person name="De Haan G."/>
            <person name="DeGray S."/>
            <person name="DeMaso C."/>
            <person name="Dhargay N."/>
            <person name="Dooley K."/>
            <person name="Dooley E."/>
            <person name="Doricent M."/>
            <person name="Dorje P."/>
            <person name="Dorjee K."/>
            <person name="Dupes A."/>
            <person name="Elong R."/>
            <person name="Falk J."/>
            <person name="Farina A."/>
            <person name="Faro S."/>
            <person name="Ferguson D."/>
            <person name="Fisher S."/>
            <person name="Foley C.D."/>
            <person name="Franke A."/>
            <person name="Friedrich D."/>
            <person name="Gadbois L."/>
            <person name="Gearin G."/>
            <person name="Gearin C.R."/>
            <person name="Giannoukos G."/>
            <person name="Goode T."/>
            <person name="Graham J."/>
            <person name="Grandbois E."/>
            <person name="Grewal S."/>
            <person name="Gyaltsen K."/>
            <person name="Hafez N."/>
            <person name="Hagos B."/>
            <person name="Hall J."/>
            <person name="Henson C."/>
            <person name="Hollinger A."/>
            <person name="Honan T."/>
            <person name="Huard M.D."/>
            <person name="Hughes L."/>
            <person name="Hurhula B."/>
            <person name="Husby M.E."/>
            <person name="Kamat A."/>
            <person name="Kanga B."/>
            <person name="Kashin S."/>
            <person name="Khazanovich D."/>
            <person name="Kisner P."/>
            <person name="Lance K."/>
            <person name="Lara M."/>
            <person name="Lee W."/>
            <person name="Lennon N."/>
            <person name="Letendre F."/>
            <person name="LeVine R."/>
            <person name="Lipovsky A."/>
            <person name="Liu X."/>
            <person name="Liu J."/>
            <person name="Liu S."/>
            <person name="Lokyitsang T."/>
            <person name="Lokyitsang Y."/>
            <person name="Lubonja R."/>
            <person name="Lui A."/>
            <person name="MacDonald P."/>
            <person name="Magnisalis V."/>
            <person name="Maru K."/>
            <person name="Matthews C."/>
            <person name="McCusker W."/>
            <person name="McDonough S."/>
            <person name="Mehta T."/>
            <person name="Meldrim J."/>
            <person name="Meneus L."/>
            <person name="Mihai O."/>
            <person name="Mihalev A."/>
            <person name="Mihova T."/>
            <person name="Mittelman R."/>
            <person name="Mlenga V."/>
            <person name="Montmayeur A."/>
            <person name="Mulrain L."/>
            <person name="Navidi A."/>
            <person name="Naylor J."/>
            <person name="Negash T."/>
            <person name="Nguyen T."/>
            <person name="Nguyen N."/>
            <person name="Nicol R."/>
            <person name="Norbu C."/>
            <person name="Norbu N."/>
            <person name="Novod N."/>
            <person name="O'Neill B."/>
            <person name="Osman S."/>
            <person name="Markiewicz E."/>
            <person name="Oyono O.L."/>
            <person name="Patti C."/>
            <person name="Phunkhang P."/>
            <person name="Pierre F."/>
            <person name="Priest M."/>
            <person name="Raghuraman S."/>
            <person name="Rege F."/>
            <person name="Reyes R."/>
            <person name="Rise C."/>
            <person name="Rogov P."/>
            <person name="Ross K."/>
            <person name="Ryan E."/>
            <person name="Settipalli S."/>
            <person name="Shea T."/>
            <person name="Sherpa N."/>
            <person name="Shi L."/>
            <person name="Shih D."/>
            <person name="Sparrow T."/>
            <person name="Spaulding J."/>
            <person name="Stalker J."/>
            <person name="Stange-Thomann N."/>
            <person name="Stavropoulos S."/>
            <person name="Stone C."/>
            <person name="Strader C."/>
            <person name="Tesfaye S."/>
            <person name="Thomson T."/>
            <person name="Thoulutsang Y."/>
            <person name="Thoulutsang D."/>
            <person name="Topham K."/>
            <person name="Topping I."/>
            <person name="Tsamla T."/>
            <person name="Vassiliev H."/>
            <person name="Vo A."/>
            <person name="Wangchuk T."/>
            <person name="Wangdi T."/>
            <person name="Weiand M."/>
            <person name="Wilkinson J."/>
            <person name="Wilson A."/>
            <person name="Yadav S."/>
            <person name="Young G."/>
            <person name="Yu Q."/>
            <person name="Zembek L."/>
            <person name="Zhong D."/>
            <person name="Zimmer A."/>
            <person name="Zwirko Z."/>
            <person name="Jaffe D.B."/>
            <person name="Alvarez P."/>
            <person name="Brockman W."/>
            <person name="Butler J."/>
            <person name="Chin C."/>
            <person name="Gnerre S."/>
            <person name="Grabherr M."/>
            <person name="Kleber M."/>
            <person name="Mauceli E."/>
            <person name="MacCallum I."/>
        </authorList>
    </citation>
    <scope>NUCLEOTIDE SEQUENCE [LARGE SCALE GENOMIC DNA]</scope>
    <source>
        <strain evidence="15">Tucson 14030-0811.24</strain>
    </source>
</reference>
<dbReference type="STRING" id="7260.B4MZ42"/>
<dbReference type="EMBL" id="CH963913">
    <property type="protein sequence ID" value="EDW77438.2"/>
    <property type="molecule type" value="Genomic_DNA"/>
</dbReference>
<dbReference type="InterPro" id="IPR041677">
    <property type="entry name" value="DNA2/NAM7_AAA_11"/>
</dbReference>
<evidence type="ECO:0000259" key="13">
    <source>
        <dbReference type="Pfam" id="PF21634"/>
    </source>
</evidence>
<dbReference type="KEGG" id="dwi:6643544"/>
<dbReference type="InterPro" id="IPR041679">
    <property type="entry name" value="DNA2/NAM7-like_C"/>
</dbReference>
<keyword evidence="4" id="KW-0963">Cytoplasm</keyword>
<name>B4MZ42_DROWI</name>
<dbReference type="PANTHER" id="PTHR45418:SF1">
    <property type="entry name" value="CANCER_TESTIS ANTIGEN 55"/>
    <property type="match status" value="1"/>
</dbReference>
<dbReference type="GO" id="GO:0005737">
    <property type="term" value="C:cytoplasm"/>
    <property type="evidence" value="ECO:0007669"/>
    <property type="project" value="UniProtKB-SubCell"/>
</dbReference>
<evidence type="ECO:0000256" key="10">
    <source>
        <dbReference type="SAM" id="MobiDB-lite"/>
    </source>
</evidence>
<accession>B4MZ42</accession>
<dbReference type="InterPro" id="IPR049080">
    <property type="entry name" value="MOV-10-like_beta-barrel"/>
</dbReference>
<protein>
    <recommendedName>
        <fullName evidence="3">RNA helicase</fullName>
        <ecNumber evidence="3">3.6.4.13</ecNumber>
    </recommendedName>
</protein>
<dbReference type="SMR" id="B4MZ42"/>
<dbReference type="GO" id="GO:0005524">
    <property type="term" value="F:ATP binding"/>
    <property type="evidence" value="ECO:0007669"/>
    <property type="project" value="UniProtKB-KW"/>
</dbReference>
<feature type="domain" description="DNA2/NAM7 helicase-like C-terminal" evidence="12">
    <location>
        <begin position="876"/>
        <end position="1067"/>
    </location>
</feature>
<comment type="subcellular location">
    <subcellularLocation>
        <location evidence="1">Cytoplasm</location>
    </subcellularLocation>
</comment>